<reference evidence="2 3" key="1">
    <citation type="journal article" date="2008" name="Nature">
        <title>The genome of Laccaria bicolor provides insights into mycorrhizal symbiosis.</title>
        <authorList>
            <person name="Martin F."/>
            <person name="Aerts A."/>
            <person name="Ahren D."/>
            <person name="Brun A."/>
            <person name="Danchin E.G.J."/>
            <person name="Duchaussoy F."/>
            <person name="Gibon J."/>
            <person name="Kohler A."/>
            <person name="Lindquist E."/>
            <person name="Pereda V."/>
            <person name="Salamov A."/>
            <person name="Shapiro H.J."/>
            <person name="Wuyts J."/>
            <person name="Blaudez D."/>
            <person name="Buee M."/>
            <person name="Brokstein P."/>
            <person name="Canbaeck B."/>
            <person name="Cohen D."/>
            <person name="Courty P.E."/>
            <person name="Coutinho P.M."/>
            <person name="Delaruelle C."/>
            <person name="Detter J.C."/>
            <person name="Deveau A."/>
            <person name="DiFazio S."/>
            <person name="Duplessis S."/>
            <person name="Fraissinet-Tachet L."/>
            <person name="Lucic E."/>
            <person name="Frey-Klett P."/>
            <person name="Fourrey C."/>
            <person name="Feussner I."/>
            <person name="Gay G."/>
            <person name="Grimwood J."/>
            <person name="Hoegger P.J."/>
            <person name="Jain P."/>
            <person name="Kilaru S."/>
            <person name="Labbe J."/>
            <person name="Lin Y.C."/>
            <person name="Legue V."/>
            <person name="Le Tacon F."/>
            <person name="Marmeisse R."/>
            <person name="Melayah D."/>
            <person name="Montanini B."/>
            <person name="Muratet M."/>
            <person name="Nehls U."/>
            <person name="Niculita-Hirzel H."/>
            <person name="Oudot-Le Secq M.P."/>
            <person name="Peter M."/>
            <person name="Quesneville H."/>
            <person name="Rajashekar B."/>
            <person name="Reich M."/>
            <person name="Rouhier N."/>
            <person name="Schmutz J."/>
            <person name="Yin T."/>
            <person name="Chalot M."/>
            <person name="Henrissat B."/>
            <person name="Kuees U."/>
            <person name="Lucas S."/>
            <person name="Van de Peer Y."/>
            <person name="Podila G.K."/>
            <person name="Polle A."/>
            <person name="Pukkila P.J."/>
            <person name="Richardson P.M."/>
            <person name="Rouze P."/>
            <person name="Sanders I.R."/>
            <person name="Stajich J.E."/>
            <person name="Tunlid A."/>
            <person name="Tuskan G."/>
            <person name="Grigoriev I.V."/>
        </authorList>
    </citation>
    <scope>NUCLEOTIDE SEQUENCE [LARGE SCALE GENOMIC DNA]</scope>
    <source>
        <strain evidence="3">S238N-H82 / ATCC MYA-4686</strain>
    </source>
</reference>
<gene>
    <name evidence="2" type="ORF">LACBIDRAFT_322516</name>
</gene>
<evidence type="ECO:0000313" key="3">
    <source>
        <dbReference type="Proteomes" id="UP000001194"/>
    </source>
</evidence>
<dbReference type="GeneID" id="6071447"/>
<dbReference type="HOGENOM" id="CLU_505338_0_0_1"/>
<organism evidence="3">
    <name type="scientific">Laccaria bicolor (strain S238N-H82 / ATCC MYA-4686)</name>
    <name type="common">Bicoloured deceiver</name>
    <name type="synonym">Laccaria laccata var. bicolor</name>
    <dbReference type="NCBI Taxonomy" id="486041"/>
    <lineage>
        <taxon>Eukaryota</taxon>
        <taxon>Fungi</taxon>
        <taxon>Dikarya</taxon>
        <taxon>Basidiomycota</taxon>
        <taxon>Agaricomycotina</taxon>
        <taxon>Agaricomycetes</taxon>
        <taxon>Agaricomycetidae</taxon>
        <taxon>Agaricales</taxon>
        <taxon>Agaricineae</taxon>
        <taxon>Hydnangiaceae</taxon>
        <taxon>Laccaria</taxon>
    </lineage>
</organism>
<dbReference type="AlphaFoldDB" id="B0CWK3"/>
<feature type="compositionally biased region" description="Polar residues" evidence="1">
    <location>
        <begin position="302"/>
        <end position="313"/>
    </location>
</feature>
<feature type="compositionally biased region" description="Basic and acidic residues" evidence="1">
    <location>
        <begin position="224"/>
        <end position="250"/>
    </location>
</feature>
<dbReference type="EMBL" id="DS547093">
    <property type="protein sequence ID" value="EDR13081.1"/>
    <property type="molecule type" value="Genomic_DNA"/>
</dbReference>
<keyword evidence="3" id="KW-1185">Reference proteome</keyword>
<protein>
    <submittedName>
        <fullName evidence="2">Predicted protein</fullName>
    </submittedName>
</protein>
<evidence type="ECO:0000256" key="1">
    <source>
        <dbReference type="SAM" id="MobiDB-lite"/>
    </source>
</evidence>
<sequence>MYWQRWRKGSTKNQNINTTLAITQFQLDSVILLSDESLHEITKHSQFILSKLTGAVLRDFSDIFLPACNETRSYQCPPNSCRNPVIPADSGGFRRNEIWQGGLLFSPFRCLTIPAEFGHSGIDTGMIRGMHRNGMQRNPVLCLFVLLLLPNKGNVTKQIQDNAFPPPSTILFPTPTTATINRQRHANPRRRRLHNGDDHPATNGNDHRQRRGSQTDDDNNTTTIHEHLPRSTSAHHDDHANAATPRHNDDNATNPPPSTSAHNDHARRNANDDDDVDVHGAHENTTAPTKTPQRPRKPQAAHETTPNAHNATPSGHDANEDDNTRGRRHDAMTHRRCAPTRPLPPPPLLLTTPSLSLLLTHYPPSPSPSLTPPPFLLTTPSLSLPPSFPTPSLHSLPLSFPTPCLHSLPPAFIPSFPTSPLPHCPPFSFSPPSSSSFPPLASTPTPPLLPPHSLHSLHFSPLPPLLPLPLSRFNLKNPIPVDSGPIPADSGPIPADSGPIPADSGPIPADSCGFLWIPADSCRNGRGTVKYCKTDEQSF</sequence>
<evidence type="ECO:0000313" key="2">
    <source>
        <dbReference type="EMBL" id="EDR13081.1"/>
    </source>
</evidence>
<accession>B0CWK3</accession>
<dbReference type="InParanoid" id="B0CWK3"/>
<feature type="compositionally biased region" description="Basic residues" evidence="1">
    <location>
        <begin position="182"/>
        <end position="193"/>
    </location>
</feature>
<feature type="region of interest" description="Disordered" evidence="1">
    <location>
        <begin position="159"/>
        <end position="348"/>
    </location>
</feature>
<feature type="compositionally biased region" description="Basic and acidic residues" evidence="1">
    <location>
        <begin position="262"/>
        <end position="282"/>
    </location>
</feature>
<dbReference type="Proteomes" id="UP000001194">
    <property type="component" value="Unassembled WGS sequence"/>
</dbReference>
<feature type="compositionally biased region" description="Polar residues" evidence="1">
    <location>
        <begin position="283"/>
        <end position="292"/>
    </location>
</feature>
<proteinExistence type="predicted"/>
<name>B0CWK3_LACBS</name>
<feature type="compositionally biased region" description="Basic and acidic residues" evidence="1">
    <location>
        <begin position="322"/>
        <end position="333"/>
    </location>
</feature>
<dbReference type="RefSeq" id="XP_001875579.1">
    <property type="nucleotide sequence ID" value="XM_001875544.1"/>
</dbReference>
<dbReference type="KEGG" id="lbc:LACBIDRAFT_322516"/>